<keyword evidence="5 11" id="KW-0808">Transferase</keyword>
<dbReference type="Proteomes" id="UP001175000">
    <property type="component" value="Unassembled WGS sequence"/>
</dbReference>
<evidence type="ECO:0000256" key="9">
    <source>
        <dbReference type="ARBA" id="ARBA00023163"/>
    </source>
</evidence>
<dbReference type="EC" id="2.7.7.6" evidence="11"/>
<keyword evidence="6 11" id="KW-0548">Nucleotidyltransferase</keyword>
<feature type="region of interest" description="Disordered" evidence="12">
    <location>
        <begin position="191"/>
        <end position="224"/>
    </location>
</feature>
<accession>A0AA40C063</accession>
<dbReference type="InterPro" id="IPR024075">
    <property type="entry name" value="DNA-dir_RNA_pol_helix_hairp_sf"/>
</dbReference>
<evidence type="ECO:0000256" key="5">
    <source>
        <dbReference type="ARBA" id="ARBA00022679"/>
    </source>
</evidence>
<comment type="catalytic activity">
    <reaction evidence="10 11">
        <text>RNA(n) + a ribonucleoside 5'-triphosphate = RNA(n+1) + diphosphate</text>
        <dbReference type="Rhea" id="RHEA:21248"/>
        <dbReference type="Rhea" id="RHEA-COMP:14527"/>
        <dbReference type="Rhea" id="RHEA-COMP:17342"/>
        <dbReference type="ChEBI" id="CHEBI:33019"/>
        <dbReference type="ChEBI" id="CHEBI:61557"/>
        <dbReference type="ChEBI" id="CHEBI:140395"/>
        <dbReference type="EC" id="2.7.7.6"/>
    </reaction>
</comment>
<dbReference type="PANTHER" id="PTHR10102:SF0">
    <property type="entry name" value="DNA-DIRECTED RNA POLYMERASE, MITOCHONDRIAL"/>
    <property type="match status" value="1"/>
</dbReference>
<comment type="similarity">
    <text evidence="3 11">Belongs to the phage and mitochondrial RNA polymerase family.</text>
</comment>
<comment type="subcellular location">
    <subcellularLocation>
        <location evidence="2">Mitochondrion</location>
    </subcellularLocation>
</comment>
<dbReference type="EMBL" id="JAULSU010000004">
    <property type="protein sequence ID" value="KAK0620481.1"/>
    <property type="molecule type" value="Genomic_DNA"/>
</dbReference>
<evidence type="ECO:0000256" key="6">
    <source>
        <dbReference type="ARBA" id="ARBA00022695"/>
    </source>
</evidence>
<dbReference type="Gene3D" id="1.10.1320.10">
    <property type="entry name" value="DNA-directed RNA polymerase, N-terminal domain"/>
    <property type="match status" value="1"/>
</dbReference>
<dbReference type="PROSITE" id="PS00900">
    <property type="entry name" value="RNA_POL_PHAGE_1"/>
    <property type="match status" value="1"/>
</dbReference>
<dbReference type="GO" id="GO:0003899">
    <property type="term" value="F:DNA-directed RNA polymerase activity"/>
    <property type="evidence" value="ECO:0007669"/>
    <property type="project" value="UniProtKB-EC"/>
</dbReference>
<proteinExistence type="inferred from homology"/>
<evidence type="ECO:0000256" key="7">
    <source>
        <dbReference type="ARBA" id="ARBA00022946"/>
    </source>
</evidence>
<dbReference type="Pfam" id="PF00940">
    <property type="entry name" value="RNA_pol"/>
    <property type="match status" value="1"/>
</dbReference>
<keyword evidence="9 11" id="KW-0804">Transcription</keyword>
<dbReference type="Gene3D" id="1.10.150.20">
    <property type="entry name" value="5' to 3' exonuclease, C-terminal subdomain"/>
    <property type="match status" value="1"/>
</dbReference>
<evidence type="ECO:0000256" key="2">
    <source>
        <dbReference type="ARBA" id="ARBA00004173"/>
    </source>
</evidence>
<dbReference type="FunFam" id="1.10.287.280:FF:000001">
    <property type="entry name" value="DNA-directed RNA polymerase"/>
    <property type="match status" value="1"/>
</dbReference>
<gene>
    <name evidence="14" type="ORF">B0T14DRAFT_432876</name>
</gene>
<evidence type="ECO:0000256" key="8">
    <source>
        <dbReference type="ARBA" id="ARBA00023128"/>
    </source>
</evidence>
<evidence type="ECO:0000313" key="14">
    <source>
        <dbReference type="EMBL" id="KAK0620481.1"/>
    </source>
</evidence>
<keyword evidence="8" id="KW-0496">Mitochondrion</keyword>
<dbReference type="GO" id="GO:0001018">
    <property type="term" value="F:mitochondrial promoter sequence-specific DNA binding"/>
    <property type="evidence" value="ECO:0007669"/>
    <property type="project" value="TreeGrafter"/>
</dbReference>
<reference evidence="14" key="1">
    <citation type="submission" date="2023-06" db="EMBL/GenBank/DDBJ databases">
        <title>Genome-scale phylogeny and comparative genomics of the fungal order Sordariales.</title>
        <authorList>
            <consortium name="Lawrence Berkeley National Laboratory"/>
            <person name="Hensen N."/>
            <person name="Bonometti L."/>
            <person name="Westerberg I."/>
            <person name="Brannstrom I.O."/>
            <person name="Guillou S."/>
            <person name="Cros-Aarteil S."/>
            <person name="Calhoun S."/>
            <person name="Haridas S."/>
            <person name="Kuo A."/>
            <person name="Mondo S."/>
            <person name="Pangilinan J."/>
            <person name="Riley R."/>
            <person name="Labutti K."/>
            <person name="Andreopoulos B."/>
            <person name="Lipzen A."/>
            <person name="Chen C."/>
            <person name="Yanf M."/>
            <person name="Daum C."/>
            <person name="Ng V."/>
            <person name="Clum A."/>
            <person name="Steindorff A."/>
            <person name="Ohm R."/>
            <person name="Martin F."/>
            <person name="Silar P."/>
            <person name="Natvig D."/>
            <person name="Lalanne C."/>
            <person name="Gautier V."/>
            <person name="Ament-Velasquez S.L."/>
            <person name="Kruys A."/>
            <person name="Hutchinson M.I."/>
            <person name="Powell A.J."/>
            <person name="Barry K."/>
            <person name="Miller A.N."/>
            <person name="Grigoriev I.V."/>
            <person name="Debuchy R."/>
            <person name="Gladieux P."/>
            <person name="Thoren M.H."/>
            <person name="Johannesson H."/>
        </authorList>
    </citation>
    <scope>NUCLEOTIDE SEQUENCE</scope>
    <source>
        <strain evidence="14">CBS 606.72</strain>
    </source>
</reference>
<dbReference type="InterPro" id="IPR037159">
    <property type="entry name" value="RNA_POL_N_sf"/>
</dbReference>
<dbReference type="PANTHER" id="PTHR10102">
    <property type="entry name" value="DNA-DIRECTED RNA POLYMERASE, MITOCHONDRIAL"/>
    <property type="match status" value="1"/>
</dbReference>
<feature type="domain" description="DNA-directed RNA polymerase N-terminal" evidence="13">
    <location>
        <begin position="265"/>
        <end position="579"/>
    </location>
</feature>
<dbReference type="GO" id="GO:0034245">
    <property type="term" value="C:mitochondrial DNA-directed RNA polymerase complex"/>
    <property type="evidence" value="ECO:0007669"/>
    <property type="project" value="TreeGrafter"/>
</dbReference>
<evidence type="ECO:0000256" key="12">
    <source>
        <dbReference type="SAM" id="MobiDB-lite"/>
    </source>
</evidence>
<dbReference type="InterPro" id="IPR029262">
    <property type="entry name" value="RPOL_N"/>
</dbReference>
<evidence type="ECO:0000256" key="11">
    <source>
        <dbReference type="RuleBase" id="RU003805"/>
    </source>
</evidence>
<dbReference type="InterPro" id="IPR046950">
    <property type="entry name" value="DNA-dir_Rpol_C_phage-type"/>
</dbReference>
<evidence type="ECO:0000313" key="15">
    <source>
        <dbReference type="Proteomes" id="UP001175000"/>
    </source>
</evidence>
<dbReference type="FunFam" id="1.10.150.20:FF:000041">
    <property type="entry name" value="DNA-directed RNA polymerase"/>
    <property type="match status" value="1"/>
</dbReference>
<organism evidence="14 15">
    <name type="scientific">Immersiella caudata</name>
    <dbReference type="NCBI Taxonomy" id="314043"/>
    <lineage>
        <taxon>Eukaryota</taxon>
        <taxon>Fungi</taxon>
        <taxon>Dikarya</taxon>
        <taxon>Ascomycota</taxon>
        <taxon>Pezizomycotina</taxon>
        <taxon>Sordariomycetes</taxon>
        <taxon>Sordariomycetidae</taxon>
        <taxon>Sordariales</taxon>
        <taxon>Lasiosphaeriaceae</taxon>
        <taxon>Immersiella</taxon>
    </lineage>
</organism>
<comment type="caution">
    <text evidence="14">The sequence shown here is derived from an EMBL/GenBank/DDBJ whole genome shotgun (WGS) entry which is preliminary data.</text>
</comment>
<dbReference type="Gene3D" id="1.10.287.280">
    <property type="match status" value="1"/>
</dbReference>
<keyword evidence="15" id="KW-1185">Reference proteome</keyword>
<dbReference type="PROSITE" id="PS00489">
    <property type="entry name" value="RNA_POL_PHAGE_2"/>
    <property type="match status" value="1"/>
</dbReference>
<evidence type="ECO:0000259" key="13">
    <source>
        <dbReference type="SMART" id="SM01311"/>
    </source>
</evidence>
<sequence length="1315" mass="146736">MPADFELRPFNASKPLLVFNGTLELPKQRVNPAGIPGQVDELLAVFDACLHVGKLERAGLVLQRLQKMGVVLPALLIDLHNMYLEEMLAALESGSLTETEEDIHSWFELRIRKPGLPHTAETLAMMIKAALMAPEGKRRSRFIKRYMDLLEFDTALEDLYMTGVMSDEEMSQLAEMCPLFNMPTSMLYASPKHRGGDGVEGGSADQTGRDGRGNGSEQDSGPMPEVLAVPQKGMGLRTLKDTLSLFSEVPEGFNIADLTPSEQRELQSRLEKDTVDAAIARWREENANLNDMGLNSQLNTPMFGAKLYGWQTALRDRISRELALVEASEAAKKKGKDDIDRCLYGPFLRQSDPDRTAAVTLLATLSTVTTNGINKGAPLGSTVATVARALEDDILLQREHRKGKMEQNRRQRHRRRVEPTIATEDNKVIVKDAPSTNHRWPINIRTRVGAFLLSALFETAKVPVVREHPVTKEIISQIQPAFHHTSQLRRGKKIGMITPNKAVADLLTREPRGEVLARHLPMVCQPDPWTKFDKGGFLESASSILRIKLGEKDQEHYARAAIANGDMDQVMRGLDVLGKTAWSINRPVFNVMLEAWNSGEAIANFPPAHPTATIPPEPDGNEDPIARRLWLKEIKAAEQEKQGLHSVRCYINFQMEIARAFRDQTFYFPHNLDFRGRAYPMPTYLNHMGADNCRGLLRFAKGKPLGPNGLRWLKIHLSNVYGFDKASLDDRDDFATRHMDDIIDSVNNPLNGRRWWLGGEDPWQVLAACFEVKAACESPDHTKFISRLPVHQDGTCNGLQHYAALGGDTWGAKQVNLIPGDKPADIYTAVADLLEQTIARDLEHGSDEVRAVAKYLKGRIARKVVKQTVMTNVYGVTFVGAKKQVAKQLANLYPELTKLPNMDFGSLTSYVAANIFKALGTMFHGAHEIQRWFIHIGDRICRAVTPEQIEALQAPDNEKRAAKTTKAGAKDAVGGHFNCTLVWTTPLRMPVVQPYRKVVIKKIETCLQGLNVVIPGQFDPVHRIKQLQGFPPNFIHSLDASHMLLSALECDALGLTFAAVHDSFWTHPCDVEAMSDVIRDSFIRIHSDNITGRLLEEFKARYRGALYLESINARSPAGKLIREYRKKHRLSLMEELFNEYRRQQLLQSLDPEAVKEGLNMVTPATIFASVKSAAETIAPVEFDPKELEDADDVAALAGDDADVEASLEETDAAESMDAAGIVETLEAEDASEDAEQEQTANVMLRGAISNDKMAEFADGKHFGGDQDGFFKKKLKKVGPQKILYERIWLPITFPSVPEKGDFDVRQLKGSKYFFS</sequence>
<evidence type="ECO:0000256" key="1">
    <source>
        <dbReference type="ARBA" id="ARBA00004026"/>
    </source>
</evidence>
<evidence type="ECO:0000256" key="10">
    <source>
        <dbReference type="ARBA" id="ARBA00048552"/>
    </source>
</evidence>
<dbReference type="GO" id="GO:0006390">
    <property type="term" value="P:mitochondrial transcription"/>
    <property type="evidence" value="ECO:0007669"/>
    <property type="project" value="TreeGrafter"/>
</dbReference>
<dbReference type="SUPFAM" id="SSF56672">
    <property type="entry name" value="DNA/RNA polymerases"/>
    <property type="match status" value="1"/>
</dbReference>
<dbReference type="InterPro" id="IPR002092">
    <property type="entry name" value="DNA-dir_Rpol_phage-type"/>
</dbReference>
<protein>
    <recommendedName>
        <fullName evidence="11">DNA-directed RNA polymerase</fullName>
        <ecNumber evidence="11">2.7.7.6</ecNumber>
    </recommendedName>
</protein>
<evidence type="ECO:0000256" key="4">
    <source>
        <dbReference type="ARBA" id="ARBA00022478"/>
    </source>
</evidence>
<dbReference type="Pfam" id="PF14700">
    <property type="entry name" value="RPOL_N"/>
    <property type="match status" value="1"/>
</dbReference>
<dbReference type="Gene3D" id="1.10.287.260">
    <property type="match status" value="1"/>
</dbReference>
<dbReference type="InterPro" id="IPR043502">
    <property type="entry name" value="DNA/RNA_pol_sf"/>
</dbReference>
<comment type="function">
    <text evidence="1 11">DNA-dependent RNA polymerase catalyzes the transcription of DNA into RNA using the four ribonucleoside triphosphates as substrates.</text>
</comment>
<keyword evidence="7" id="KW-0809">Transit peptide</keyword>
<keyword evidence="4 11" id="KW-0240">DNA-directed RNA polymerase</keyword>
<evidence type="ECO:0000256" key="3">
    <source>
        <dbReference type="ARBA" id="ARBA00009493"/>
    </source>
</evidence>
<dbReference type="SMART" id="SM01311">
    <property type="entry name" value="RPOL_N"/>
    <property type="match status" value="1"/>
</dbReference>
<name>A0AA40C063_9PEZI</name>